<dbReference type="Gramene" id="TVU10296">
    <property type="protein sequence ID" value="TVU10296"/>
    <property type="gene ID" value="EJB05_43819"/>
</dbReference>
<protein>
    <submittedName>
        <fullName evidence="2">Uncharacterized protein</fullName>
    </submittedName>
</protein>
<feature type="compositionally biased region" description="Basic and acidic residues" evidence="1">
    <location>
        <begin position="684"/>
        <end position="694"/>
    </location>
</feature>
<keyword evidence="3" id="KW-1185">Reference proteome</keyword>
<reference evidence="2 3" key="1">
    <citation type="journal article" date="2019" name="Sci. Rep.">
        <title>A high-quality genome of Eragrostis curvula grass provides insights into Poaceae evolution and supports new strategies to enhance forage quality.</title>
        <authorList>
            <person name="Carballo J."/>
            <person name="Santos B.A.C.M."/>
            <person name="Zappacosta D."/>
            <person name="Garbus I."/>
            <person name="Selva J.P."/>
            <person name="Gallo C.A."/>
            <person name="Diaz A."/>
            <person name="Albertini E."/>
            <person name="Caccamo M."/>
            <person name="Echenique V."/>
        </authorList>
    </citation>
    <scope>NUCLEOTIDE SEQUENCE [LARGE SCALE GENOMIC DNA]</scope>
    <source>
        <strain evidence="3">cv. Victoria</strain>
        <tissue evidence="2">Leaf</tissue>
    </source>
</reference>
<feature type="compositionally biased region" description="Low complexity" evidence="1">
    <location>
        <begin position="17"/>
        <end position="28"/>
    </location>
</feature>
<dbReference type="AlphaFoldDB" id="A0A5J9TFW2"/>
<dbReference type="PANTHER" id="PTHR33075">
    <property type="entry name" value="OS02G0499800 PROTEIN"/>
    <property type="match status" value="1"/>
</dbReference>
<evidence type="ECO:0000313" key="3">
    <source>
        <dbReference type="Proteomes" id="UP000324897"/>
    </source>
</evidence>
<gene>
    <name evidence="2" type="ORF">EJB05_43819</name>
</gene>
<organism evidence="2 3">
    <name type="scientific">Eragrostis curvula</name>
    <name type="common">weeping love grass</name>
    <dbReference type="NCBI Taxonomy" id="38414"/>
    <lineage>
        <taxon>Eukaryota</taxon>
        <taxon>Viridiplantae</taxon>
        <taxon>Streptophyta</taxon>
        <taxon>Embryophyta</taxon>
        <taxon>Tracheophyta</taxon>
        <taxon>Spermatophyta</taxon>
        <taxon>Magnoliopsida</taxon>
        <taxon>Liliopsida</taxon>
        <taxon>Poales</taxon>
        <taxon>Poaceae</taxon>
        <taxon>PACMAD clade</taxon>
        <taxon>Chloridoideae</taxon>
        <taxon>Eragrostideae</taxon>
        <taxon>Eragrostidinae</taxon>
        <taxon>Eragrostis</taxon>
    </lineage>
</organism>
<dbReference type="PANTHER" id="PTHR33075:SF7">
    <property type="entry name" value="OS02G0303350 PROTEIN"/>
    <property type="match status" value="1"/>
</dbReference>
<feature type="region of interest" description="Disordered" evidence="1">
    <location>
        <begin position="1"/>
        <end position="49"/>
    </location>
</feature>
<feature type="non-terminal residue" evidence="2">
    <location>
        <position position="1"/>
    </location>
</feature>
<feature type="region of interest" description="Disordered" evidence="1">
    <location>
        <begin position="642"/>
        <end position="694"/>
    </location>
</feature>
<proteinExistence type="predicted"/>
<feature type="compositionally biased region" description="Basic and acidic residues" evidence="1">
    <location>
        <begin position="39"/>
        <end position="49"/>
    </location>
</feature>
<sequence>MVSGNGSTPRRGERGQARAGWRGAWGAASPDERGEVEEEQSRGLLDKDPTDTHYIENAICTFGRLTGWRNDPANLAGLLIRARVTDLEDVPEFIVMSEGEFFQGFSWTVQVEILQQNLLGALPADEEPVPPFNDGNPVYDFFGYGQVGHAPFEPEDAPEQEQAEQEAAPQWGLWDAAAPDAAPAAPNANLDLNAVPVPEQEIPEPVEEHMQENEMNMEIAQQEGPNNHPHMLAEDDFIELNDLIGDLEGPQNSDVLSGNLSINSDASNNQNVPILNPDLNQVVDQPNNILENAEPGGENVILALAAAMDAPLAFLPEDIHMDELAAEHEEAGDGQVMNFDLNVIPQQQDVFQAQAPAPAPVQEAAQQPILFQNQASQGIQLNELVIQHNQQQEPQVEAEQVPPEDHEFHNNIQVGFMQLTPNEVDPVFQSRQMQHALEVTPHPDMYRLWARYFEPIGQPERIVSIPRNWASFFVNKLLSPDGFEWAKGFLLSQGWQFLCENGMDTLSFSLPPKRIEHAGIQCVSMHDIAEVEQDSDNDSDNDLLTTPTEKIPAFHTSISTSALHEKKKRARSPPIVNTEVRRSSRIKDRLKGFKNAQCEGKGCFACSSAPPTLSPSMIKNLGHTFCKIPLDEISEPKLTTKRKTKTVTKGDLNAGTAATKPRAQMSKKVISKKVVKKPSNNEANEDKQNKKPKK</sequence>
<accession>A0A5J9TFW2</accession>
<dbReference type="EMBL" id="RWGY01000039">
    <property type="protein sequence ID" value="TVU10296.1"/>
    <property type="molecule type" value="Genomic_DNA"/>
</dbReference>
<evidence type="ECO:0000313" key="2">
    <source>
        <dbReference type="EMBL" id="TVU10296.1"/>
    </source>
</evidence>
<dbReference type="Proteomes" id="UP000324897">
    <property type="component" value="Chromosome 3"/>
</dbReference>
<comment type="caution">
    <text evidence="2">The sequence shown here is derived from an EMBL/GenBank/DDBJ whole genome shotgun (WGS) entry which is preliminary data.</text>
</comment>
<evidence type="ECO:0000256" key="1">
    <source>
        <dbReference type="SAM" id="MobiDB-lite"/>
    </source>
</evidence>
<name>A0A5J9TFW2_9POAL</name>